<keyword evidence="1" id="KW-0175">Coiled coil</keyword>
<keyword evidence="3" id="KW-0449">Lipoprotein</keyword>
<dbReference type="AlphaFoldDB" id="A0A0A9YJA2"/>
<evidence type="ECO:0000313" key="3">
    <source>
        <dbReference type="EMBL" id="JAG33132.1"/>
    </source>
</evidence>
<proteinExistence type="predicted"/>
<accession>A0A0A9YJA2</accession>
<feature type="coiled-coil region" evidence="1">
    <location>
        <begin position="14"/>
        <end position="41"/>
    </location>
</feature>
<reference evidence="3" key="2">
    <citation type="submission" date="2014-07" db="EMBL/GenBank/DDBJ databases">
        <authorList>
            <person name="Hull J."/>
        </authorList>
    </citation>
    <scope>NUCLEOTIDE SEQUENCE</scope>
</reference>
<gene>
    <name evidence="3" type="primary">APOA1</name>
    <name evidence="3" type="ORF">CM83_12415</name>
</gene>
<feature type="region of interest" description="Disordered" evidence="2">
    <location>
        <begin position="85"/>
        <end position="109"/>
    </location>
</feature>
<dbReference type="SUPFAM" id="SSF58038">
    <property type="entry name" value="SNARE fusion complex"/>
    <property type="match status" value="1"/>
</dbReference>
<reference evidence="3" key="1">
    <citation type="journal article" date="2014" name="PLoS ONE">
        <title>Transcriptome-Based Identification of ABC Transporters in the Western Tarnished Plant Bug Lygus hesperus.</title>
        <authorList>
            <person name="Hull J.J."/>
            <person name="Chaney K."/>
            <person name="Geib S.M."/>
            <person name="Fabrick J.A."/>
            <person name="Brent C.S."/>
            <person name="Walsh D."/>
            <person name="Lavine L.C."/>
        </authorList>
    </citation>
    <scope>NUCLEOTIDE SEQUENCE</scope>
</reference>
<organism evidence="3">
    <name type="scientific">Lygus hesperus</name>
    <name type="common">Western plant bug</name>
    <dbReference type="NCBI Taxonomy" id="30085"/>
    <lineage>
        <taxon>Eukaryota</taxon>
        <taxon>Metazoa</taxon>
        <taxon>Ecdysozoa</taxon>
        <taxon>Arthropoda</taxon>
        <taxon>Hexapoda</taxon>
        <taxon>Insecta</taxon>
        <taxon>Pterygota</taxon>
        <taxon>Neoptera</taxon>
        <taxon>Paraneoptera</taxon>
        <taxon>Hemiptera</taxon>
        <taxon>Heteroptera</taxon>
        <taxon>Panheteroptera</taxon>
        <taxon>Cimicomorpha</taxon>
        <taxon>Miridae</taxon>
        <taxon>Mirini</taxon>
        <taxon>Lygus</taxon>
    </lineage>
</organism>
<protein>
    <submittedName>
        <fullName evidence="3">Apolipoprotein A-I</fullName>
    </submittedName>
</protein>
<evidence type="ECO:0000256" key="2">
    <source>
        <dbReference type="SAM" id="MobiDB-lite"/>
    </source>
</evidence>
<name>A0A0A9YJA2_LYGHE</name>
<sequence length="168" mass="19457">MYAALEAMADIRSLEVLRERFDKMSNQIEKFYETLEEMKIEIRNMEPELKTEWKENFKVHRQEYIGIVNQLKDIKQRIDRESLLQSSVQPGKGGPNNSNNNQDNEDPTNEAMMEEGRSLMGSNKTALQQTLQTVQGARDLGTMSIDMLLEQQRQLEQVEDNLTTIDST</sequence>
<dbReference type="EMBL" id="GBHO01010472">
    <property type="protein sequence ID" value="JAG33132.1"/>
    <property type="molecule type" value="Transcribed_RNA"/>
</dbReference>
<evidence type="ECO:0000256" key="1">
    <source>
        <dbReference type="SAM" id="Coils"/>
    </source>
</evidence>